<evidence type="ECO:0000256" key="3">
    <source>
        <dbReference type="ARBA" id="ARBA00022898"/>
    </source>
</evidence>
<keyword evidence="5" id="KW-0032">Aminotransferase</keyword>
<evidence type="ECO:0000259" key="4">
    <source>
        <dbReference type="Pfam" id="PF00155"/>
    </source>
</evidence>
<comment type="cofactor">
    <cofactor evidence="1">
        <name>pyridoxal 5'-phosphate</name>
        <dbReference type="ChEBI" id="CHEBI:597326"/>
    </cofactor>
</comment>
<sequence>MTSQSRLETILEKALNKRRSNHNFRQLHAIQRQEGKLFHNGQWILDFASNDYLALSHHPLLRTRAASWAEKYGTGSCASRLVNGTLELHKLVEEKLARFKYSEAALLFASGWQANASLIPALNLLSQQETGQDALFFTDKLNHASLHIGCAAAGIRQNRYRHNDLAHLETLLKRHSHQAGLKFIVTESVFSMDGDRADIPALRYLADKFDAALYIDEAHATGILGKEGRGLSQGLADITMSTASKALGGMGAFITGSQKLCDFLVNFASGFIYSTALPPPVLGALDAALDLMPDMEPERAAIQEKASFLRKEIAKLGFVTEPSSTQIIPIHIGSAEKTLIVAQSLKEQGFFCGAIRPPTVPQNTSRLRVTLNADHTQQDVTHFIKALKISLENNIS</sequence>
<gene>
    <name evidence="5" type="ORF">GT348_00615</name>
</gene>
<dbReference type="InterPro" id="IPR015424">
    <property type="entry name" value="PyrdxlP-dep_Trfase"/>
</dbReference>
<name>A0A6P1NBX5_9PROT</name>
<keyword evidence="3" id="KW-0663">Pyridoxal phosphate</keyword>
<dbReference type="AlphaFoldDB" id="A0A6P1NBX5"/>
<dbReference type="InterPro" id="IPR015422">
    <property type="entry name" value="PyrdxlP-dep_Trfase_small"/>
</dbReference>
<dbReference type="CDD" id="cd06454">
    <property type="entry name" value="KBL_like"/>
    <property type="match status" value="1"/>
</dbReference>
<dbReference type="SUPFAM" id="SSF53383">
    <property type="entry name" value="PLP-dependent transferases"/>
    <property type="match status" value="1"/>
</dbReference>
<keyword evidence="2 5" id="KW-0808">Transferase</keyword>
<accession>A0A6P1NBX5</accession>
<evidence type="ECO:0000313" key="5">
    <source>
        <dbReference type="EMBL" id="QHI95013.1"/>
    </source>
</evidence>
<dbReference type="EMBL" id="CP047652">
    <property type="protein sequence ID" value="QHI95013.1"/>
    <property type="molecule type" value="Genomic_DNA"/>
</dbReference>
<dbReference type="Gene3D" id="3.40.640.10">
    <property type="entry name" value="Type I PLP-dependent aspartate aminotransferase-like (Major domain)"/>
    <property type="match status" value="1"/>
</dbReference>
<protein>
    <submittedName>
        <fullName evidence="5">Aminotransferase class I/II-fold pyridoxal phosphate-dependent enzyme</fullName>
    </submittedName>
</protein>
<dbReference type="GO" id="GO:0009102">
    <property type="term" value="P:biotin biosynthetic process"/>
    <property type="evidence" value="ECO:0007669"/>
    <property type="project" value="TreeGrafter"/>
</dbReference>
<dbReference type="InterPro" id="IPR015421">
    <property type="entry name" value="PyrdxlP-dep_Trfase_major"/>
</dbReference>
<dbReference type="Proteomes" id="UP000463975">
    <property type="component" value="Chromosome"/>
</dbReference>
<proteinExistence type="predicted"/>
<dbReference type="PANTHER" id="PTHR13693">
    <property type="entry name" value="CLASS II AMINOTRANSFERASE/8-AMINO-7-OXONONANOATE SYNTHASE"/>
    <property type="match status" value="1"/>
</dbReference>
<dbReference type="GO" id="GO:0008483">
    <property type="term" value="F:transaminase activity"/>
    <property type="evidence" value="ECO:0007669"/>
    <property type="project" value="UniProtKB-KW"/>
</dbReference>
<reference evidence="5 6" key="1">
    <citation type="submission" date="2020-01" db="EMBL/GenBank/DDBJ databases">
        <title>Genome sequencing of strain KACC 21507.</title>
        <authorList>
            <person name="Heo J."/>
            <person name="Kim S.-J."/>
            <person name="Kim J.-S."/>
            <person name="Hong S.-B."/>
            <person name="Kwon S.-W."/>
        </authorList>
    </citation>
    <scope>NUCLEOTIDE SEQUENCE [LARGE SCALE GENOMIC DNA]</scope>
    <source>
        <strain evidence="5 6">KACC 21507</strain>
    </source>
</reference>
<evidence type="ECO:0000256" key="1">
    <source>
        <dbReference type="ARBA" id="ARBA00001933"/>
    </source>
</evidence>
<evidence type="ECO:0000256" key="2">
    <source>
        <dbReference type="ARBA" id="ARBA00022679"/>
    </source>
</evidence>
<evidence type="ECO:0000313" key="6">
    <source>
        <dbReference type="Proteomes" id="UP000463975"/>
    </source>
</evidence>
<dbReference type="InterPro" id="IPR004839">
    <property type="entry name" value="Aminotransferase_I/II_large"/>
</dbReference>
<dbReference type="Pfam" id="PF00155">
    <property type="entry name" value="Aminotran_1_2"/>
    <property type="match status" value="1"/>
</dbReference>
<organism evidence="5 6">
    <name type="scientific">Aristophania vespae</name>
    <dbReference type="NCBI Taxonomy" id="2697033"/>
    <lineage>
        <taxon>Bacteria</taxon>
        <taxon>Pseudomonadati</taxon>
        <taxon>Pseudomonadota</taxon>
        <taxon>Alphaproteobacteria</taxon>
        <taxon>Acetobacterales</taxon>
        <taxon>Acetobacteraceae</taxon>
        <taxon>Aristophania</taxon>
    </lineage>
</organism>
<keyword evidence="6" id="KW-1185">Reference proteome</keyword>
<dbReference type="GO" id="GO:0008710">
    <property type="term" value="F:8-amino-7-oxononanoate synthase activity"/>
    <property type="evidence" value="ECO:0007669"/>
    <property type="project" value="TreeGrafter"/>
</dbReference>
<dbReference type="PANTHER" id="PTHR13693:SF100">
    <property type="entry name" value="8-AMINO-7-OXONONANOATE SYNTHASE"/>
    <property type="match status" value="1"/>
</dbReference>
<dbReference type="GO" id="GO:0030170">
    <property type="term" value="F:pyridoxal phosphate binding"/>
    <property type="evidence" value="ECO:0007669"/>
    <property type="project" value="InterPro"/>
</dbReference>
<dbReference type="RefSeq" id="WP_160618091.1">
    <property type="nucleotide sequence ID" value="NZ_CP047652.1"/>
</dbReference>
<dbReference type="InterPro" id="IPR050087">
    <property type="entry name" value="AON_synthase_class-II"/>
</dbReference>
<feature type="domain" description="Aminotransferase class I/classII large" evidence="4">
    <location>
        <begin position="45"/>
        <end position="387"/>
    </location>
</feature>
<dbReference type="KEGG" id="bomb:GT348_00615"/>
<dbReference type="Gene3D" id="3.90.1150.10">
    <property type="entry name" value="Aspartate Aminotransferase, domain 1"/>
    <property type="match status" value="1"/>
</dbReference>